<keyword evidence="2" id="KW-0812">Transmembrane</keyword>
<dbReference type="Proteomes" id="UP000662782">
    <property type="component" value="Segment"/>
</dbReference>
<evidence type="ECO:0000313" key="3">
    <source>
        <dbReference type="EMBL" id="QPB09169.1"/>
    </source>
</evidence>
<reference evidence="3 4" key="1">
    <citation type="submission" date="2020-07" db="EMBL/GenBank/DDBJ databases">
        <title>Complete genome sequence of Klebsiella pneumoniae phage Miami.</title>
        <authorList>
            <person name="Mora D.A."/>
            <person name="Lessor L."/>
            <person name="Gill J."/>
            <person name="Liu M."/>
        </authorList>
    </citation>
    <scope>NUCLEOTIDE SEQUENCE [LARGE SCALE GENOMIC DNA]</scope>
</reference>
<accession>A0A873WCP1</accession>
<feature type="coiled-coil region" evidence="1">
    <location>
        <begin position="30"/>
        <end position="61"/>
    </location>
</feature>
<keyword evidence="2" id="KW-0472">Membrane</keyword>
<keyword evidence="1" id="KW-0175">Coiled coil</keyword>
<evidence type="ECO:0000256" key="2">
    <source>
        <dbReference type="SAM" id="Phobius"/>
    </source>
</evidence>
<keyword evidence="2" id="KW-1133">Transmembrane helix</keyword>
<dbReference type="EMBL" id="MT701590">
    <property type="protein sequence ID" value="QPB09169.1"/>
    <property type="molecule type" value="Genomic_DNA"/>
</dbReference>
<sequence length="128" mass="14900">MVELSLVSIIFGIGLGILLTLFWIKFLKGVLEKKEAERKLKEEIDEKSKELDLLVSKLRKEVRSLDELLNHPDFAELYSFLKCSIIVRSDALFIISPYWSNTKECFEHIPIHLKRVDRISSRILGELI</sequence>
<evidence type="ECO:0000313" key="4">
    <source>
        <dbReference type="Proteomes" id="UP000662782"/>
    </source>
</evidence>
<name>A0A873WCP1_9CAUD</name>
<gene>
    <name evidence="3" type="ORF">CPT_Miami_074</name>
</gene>
<feature type="transmembrane region" description="Helical" evidence="2">
    <location>
        <begin position="6"/>
        <end position="24"/>
    </location>
</feature>
<keyword evidence="4" id="KW-1185">Reference proteome</keyword>
<organism evidence="3 4">
    <name type="scientific">Klebsiella phage Miami</name>
    <dbReference type="NCBI Taxonomy" id="2767581"/>
    <lineage>
        <taxon>Viruses</taxon>
        <taxon>Duplodnaviria</taxon>
        <taxon>Heunggongvirae</taxon>
        <taxon>Uroviricota</taxon>
        <taxon>Caudoviricetes</taxon>
        <taxon>Chimalliviridae</taxon>
        <taxon>Miamivirus</taxon>
        <taxon>Miamivirus miami</taxon>
    </lineage>
</organism>
<protein>
    <submittedName>
        <fullName evidence="3">Uncharacterized protein</fullName>
    </submittedName>
</protein>
<proteinExistence type="predicted"/>
<evidence type="ECO:0000256" key="1">
    <source>
        <dbReference type="SAM" id="Coils"/>
    </source>
</evidence>